<dbReference type="GO" id="GO:0071555">
    <property type="term" value="P:cell wall organization"/>
    <property type="evidence" value="ECO:0007669"/>
    <property type="project" value="UniProtKB-KW"/>
</dbReference>
<dbReference type="GO" id="GO:0009252">
    <property type="term" value="P:peptidoglycan biosynthetic process"/>
    <property type="evidence" value="ECO:0007669"/>
    <property type="project" value="UniProtKB-UniRule"/>
</dbReference>
<dbReference type="GO" id="GO:0005886">
    <property type="term" value="C:plasma membrane"/>
    <property type="evidence" value="ECO:0007669"/>
    <property type="project" value="UniProtKB-SubCell"/>
</dbReference>
<keyword evidence="1 11" id="KW-1003">Cell membrane</keyword>
<dbReference type="EMBL" id="BFBR01000007">
    <property type="protein sequence ID" value="GBF58633.1"/>
    <property type="molecule type" value="Genomic_DNA"/>
</dbReference>
<comment type="caution">
    <text evidence="14">The sequence shown here is derived from an EMBL/GenBank/DDBJ whole genome shotgun (WGS) entry which is preliminary data.</text>
</comment>
<evidence type="ECO:0000256" key="10">
    <source>
        <dbReference type="ARBA" id="ARBA00023316"/>
    </source>
</evidence>
<keyword evidence="9 11" id="KW-0472">Membrane</keyword>
<keyword evidence="3 11" id="KW-0328">Glycosyltransferase</keyword>
<dbReference type="UniPathway" id="UPA00219"/>
<dbReference type="InterPro" id="IPR023346">
    <property type="entry name" value="Lysozyme-like_dom_sf"/>
</dbReference>
<evidence type="ECO:0000256" key="6">
    <source>
        <dbReference type="ARBA" id="ARBA00022960"/>
    </source>
</evidence>
<dbReference type="Proteomes" id="UP000245086">
    <property type="component" value="Unassembled WGS sequence"/>
</dbReference>
<dbReference type="GO" id="GO:0008360">
    <property type="term" value="P:regulation of cell shape"/>
    <property type="evidence" value="ECO:0007669"/>
    <property type="project" value="UniProtKB-KW"/>
</dbReference>
<comment type="subcellular location">
    <subcellularLocation>
        <location evidence="11">Cell inner membrane</location>
        <topology evidence="11">Single-pass membrane protein</topology>
    </subcellularLocation>
</comment>
<evidence type="ECO:0000313" key="14">
    <source>
        <dbReference type="EMBL" id="GBF58633.1"/>
    </source>
</evidence>
<keyword evidence="5 11" id="KW-0812">Transmembrane</keyword>
<evidence type="ECO:0000256" key="5">
    <source>
        <dbReference type="ARBA" id="ARBA00022692"/>
    </source>
</evidence>
<dbReference type="GO" id="GO:0009274">
    <property type="term" value="C:peptidoglycan-based cell wall"/>
    <property type="evidence" value="ECO:0007669"/>
    <property type="project" value="InterPro"/>
</dbReference>
<evidence type="ECO:0000256" key="3">
    <source>
        <dbReference type="ARBA" id="ARBA00022676"/>
    </source>
</evidence>
<proteinExistence type="inferred from homology"/>
<comment type="pathway">
    <text evidence="11">Cell wall biogenesis; peptidoglycan biosynthesis.</text>
</comment>
<evidence type="ECO:0000256" key="8">
    <source>
        <dbReference type="ARBA" id="ARBA00022989"/>
    </source>
</evidence>
<feature type="compositionally biased region" description="Pro residues" evidence="12">
    <location>
        <begin position="11"/>
        <end position="21"/>
    </location>
</feature>
<evidence type="ECO:0000256" key="4">
    <source>
        <dbReference type="ARBA" id="ARBA00022679"/>
    </source>
</evidence>
<comment type="similarity">
    <text evidence="11">Belongs to the glycosyltransferase 51 family.</text>
</comment>
<organism evidence="14 15">
    <name type="scientific">Candidatus Phycosocius bacilliformis</name>
    <dbReference type="NCBI Taxonomy" id="1445552"/>
    <lineage>
        <taxon>Bacteria</taxon>
        <taxon>Pseudomonadati</taxon>
        <taxon>Pseudomonadota</taxon>
        <taxon>Alphaproteobacteria</taxon>
        <taxon>Caulobacterales</taxon>
        <taxon>Caulobacterales incertae sedis</taxon>
        <taxon>Candidatus Phycosocius</taxon>
    </lineage>
</organism>
<dbReference type="AlphaFoldDB" id="A0A2P2EC59"/>
<dbReference type="GO" id="GO:0008955">
    <property type="term" value="F:peptidoglycan glycosyltransferase activity"/>
    <property type="evidence" value="ECO:0007669"/>
    <property type="project" value="UniProtKB-UniRule"/>
</dbReference>
<evidence type="ECO:0000256" key="9">
    <source>
        <dbReference type="ARBA" id="ARBA00023136"/>
    </source>
</evidence>
<feature type="domain" description="Glycosyl transferase family 51" evidence="13">
    <location>
        <begin position="66"/>
        <end position="231"/>
    </location>
</feature>
<dbReference type="SUPFAM" id="SSF53955">
    <property type="entry name" value="Lysozyme-like"/>
    <property type="match status" value="1"/>
</dbReference>
<keyword evidence="4 11" id="KW-0808">Transferase</keyword>
<dbReference type="GO" id="GO:0016763">
    <property type="term" value="F:pentosyltransferase activity"/>
    <property type="evidence" value="ECO:0007669"/>
    <property type="project" value="InterPro"/>
</dbReference>
<sequence length="251" mass="27647">MQASSNRSPPRRPPPPSPDSRPPVSIWKRLGQILLILAVAPIVLTMIYRFVPIPGTILMIERTLQGKDVRRNPVALRDISPHLVASVIAAEDAKFCSHHGFDWVAINKALKSNERGRKLRGGSTISQQTAKNVFLWPERSWVRKGLEAGFTVLIETLWPKERIMEAYLNVAEFGPGIFGAEAGARYHFGKSARNLTPMQAARLAAILPSPGKWSPTKPSRRVARKANGIVKGARIIRESGLASCVPTGRAR</sequence>
<evidence type="ECO:0000256" key="7">
    <source>
        <dbReference type="ARBA" id="ARBA00022984"/>
    </source>
</evidence>
<dbReference type="Gene3D" id="1.10.3810.10">
    <property type="entry name" value="Biosynthetic peptidoglycan transglycosylase-like"/>
    <property type="match status" value="1"/>
</dbReference>
<dbReference type="InterPro" id="IPR001264">
    <property type="entry name" value="Glyco_trans_51"/>
</dbReference>
<dbReference type="EC" id="2.4.99.28" evidence="11"/>
<dbReference type="InterPro" id="IPR011812">
    <property type="entry name" value="Pep_trsgly"/>
</dbReference>
<evidence type="ECO:0000256" key="1">
    <source>
        <dbReference type="ARBA" id="ARBA00022475"/>
    </source>
</evidence>
<accession>A0A2P2EC59</accession>
<keyword evidence="8 11" id="KW-1133">Transmembrane helix</keyword>
<keyword evidence="6 11" id="KW-0133">Cell shape</keyword>
<keyword evidence="2 11" id="KW-0997">Cell inner membrane</keyword>
<evidence type="ECO:0000256" key="11">
    <source>
        <dbReference type="HAMAP-Rule" id="MF_00766"/>
    </source>
</evidence>
<name>A0A2P2EC59_9PROT</name>
<evidence type="ECO:0000256" key="2">
    <source>
        <dbReference type="ARBA" id="ARBA00022519"/>
    </source>
</evidence>
<protein>
    <recommendedName>
        <fullName evidence="11">Biosynthetic peptidoglycan transglycosylase</fullName>
        <ecNumber evidence="11">2.4.99.28</ecNumber>
    </recommendedName>
    <alternativeName>
        <fullName evidence="11">Glycan polymerase</fullName>
    </alternativeName>
    <alternativeName>
        <fullName evidence="11">Peptidoglycan glycosyltransferase MtgA</fullName>
        <shortName evidence="11">PGT</shortName>
    </alternativeName>
</protein>
<keyword evidence="7 11" id="KW-0573">Peptidoglycan synthesis</keyword>
<dbReference type="NCBIfam" id="TIGR02070">
    <property type="entry name" value="mono_pep_trsgly"/>
    <property type="match status" value="1"/>
</dbReference>
<keyword evidence="10 11" id="KW-0961">Cell wall biogenesis/degradation</keyword>
<evidence type="ECO:0000313" key="15">
    <source>
        <dbReference type="Proteomes" id="UP000245086"/>
    </source>
</evidence>
<evidence type="ECO:0000256" key="12">
    <source>
        <dbReference type="SAM" id="MobiDB-lite"/>
    </source>
</evidence>
<dbReference type="PANTHER" id="PTHR30400:SF0">
    <property type="entry name" value="BIOSYNTHETIC PEPTIDOGLYCAN TRANSGLYCOSYLASE"/>
    <property type="match status" value="1"/>
</dbReference>
<dbReference type="Pfam" id="PF00912">
    <property type="entry name" value="Transgly"/>
    <property type="match status" value="1"/>
</dbReference>
<gene>
    <name evidence="11 14" type="primary">mtgA</name>
    <name evidence="14" type="ORF">PbB2_02321</name>
</gene>
<feature type="region of interest" description="Disordered" evidence="12">
    <location>
        <begin position="1"/>
        <end position="23"/>
    </location>
</feature>
<keyword evidence="15" id="KW-1185">Reference proteome</keyword>
<feature type="transmembrane region" description="Helical" evidence="11">
    <location>
        <begin position="30"/>
        <end position="51"/>
    </location>
</feature>
<comment type="function">
    <text evidence="11">Peptidoglycan polymerase that catalyzes glycan chain elongation from lipid-linked precursors.</text>
</comment>
<reference evidence="14" key="1">
    <citation type="journal article" date="2018" name="Genome Announc.">
        <title>Draft Genome Sequence of "Candidatus Phycosocius bacilliformis," an Alphaproteobacterial Ectosymbiont of the Hydrocarbon-Producing Green Alga Botryococcus braunii.</title>
        <authorList>
            <person name="Tanabe Y."/>
            <person name="Yamaguchi H."/>
            <person name="Watanabe M.M."/>
        </authorList>
    </citation>
    <scope>NUCLEOTIDE SEQUENCE [LARGE SCALE GENOMIC DNA]</scope>
    <source>
        <strain evidence="14">BOTRYCO-2</strain>
    </source>
</reference>
<dbReference type="InterPro" id="IPR036950">
    <property type="entry name" value="PBP_transglycosylase"/>
</dbReference>
<dbReference type="PANTHER" id="PTHR30400">
    <property type="entry name" value="MONOFUNCTIONAL BIOSYNTHETIC PEPTIDOGLYCAN TRANSGLYCOSYLASE"/>
    <property type="match status" value="1"/>
</dbReference>
<dbReference type="OrthoDB" id="9766909at2"/>
<comment type="catalytic activity">
    <reaction evidence="11">
        <text>[GlcNAc-(1-&gt;4)-Mur2Ac(oyl-L-Ala-gamma-D-Glu-L-Lys-D-Ala-D-Ala)](n)-di-trans,octa-cis-undecaprenyl diphosphate + beta-D-GlcNAc-(1-&gt;4)-Mur2Ac(oyl-L-Ala-gamma-D-Glu-L-Lys-D-Ala-D-Ala)-di-trans,octa-cis-undecaprenyl diphosphate = [GlcNAc-(1-&gt;4)-Mur2Ac(oyl-L-Ala-gamma-D-Glu-L-Lys-D-Ala-D-Ala)](n+1)-di-trans,octa-cis-undecaprenyl diphosphate + di-trans,octa-cis-undecaprenyl diphosphate + H(+)</text>
        <dbReference type="Rhea" id="RHEA:23708"/>
        <dbReference type="Rhea" id="RHEA-COMP:9602"/>
        <dbReference type="Rhea" id="RHEA-COMP:9603"/>
        <dbReference type="ChEBI" id="CHEBI:15378"/>
        <dbReference type="ChEBI" id="CHEBI:58405"/>
        <dbReference type="ChEBI" id="CHEBI:60033"/>
        <dbReference type="ChEBI" id="CHEBI:78435"/>
        <dbReference type="EC" id="2.4.99.28"/>
    </reaction>
</comment>
<evidence type="ECO:0000259" key="13">
    <source>
        <dbReference type="Pfam" id="PF00912"/>
    </source>
</evidence>
<dbReference type="HAMAP" id="MF_00766">
    <property type="entry name" value="PGT_MtgA"/>
    <property type="match status" value="1"/>
</dbReference>